<proteinExistence type="predicted"/>
<evidence type="ECO:0000313" key="1">
    <source>
        <dbReference type="EMBL" id="KAF5197928.1"/>
    </source>
</evidence>
<accession>A0A7J6WLS5</accession>
<dbReference type="EMBL" id="JABWDY010014003">
    <property type="protein sequence ID" value="KAF5197928.1"/>
    <property type="molecule type" value="Genomic_DNA"/>
</dbReference>
<organism evidence="1 2">
    <name type="scientific">Thalictrum thalictroides</name>
    <name type="common">Rue-anemone</name>
    <name type="synonym">Anemone thalictroides</name>
    <dbReference type="NCBI Taxonomy" id="46969"/>
    <lineage>
        <taxon>Eukaryota</taxon>
        <taxon>Viridiplantae</taxon>
        <taxon>Streptophyta</taxon>
        <taxon>Embryophyta</taxon>
        <taxon>Tracheophyta</taxon>
        <taxon>Spermatophyta</taxon>
        <taxon>Magnoliopsida</taxon>
        <taxon>Ranunculales</taxon>
        <taxon>Ranunculaceae</taxon>
        <taxon>Thalictroideae</taxon>
        <taxon>Thalictrum</taxon>
    </lineage>
</organism>
<dbReference type="OrthoDB" id="2019255at2759"/>
<sequence>MSWIRSAVSKAVEVGGKNNLTRTVRNYADSVVQQAGQAVAEGAKLLQDRIGARNFKSFRHTVKRLEEVAVSCRGEERLLLLRRWLVALKDIERISAGSLDEKEKDLDQTQTSNDSMDSRRQQPSLVLYYDSDLGGVPMNFKDVFLHSLALEGITMSMMGRRTLGEPRPSKFEMMWLEATLLPLMKEWWESFDEQQRAGLLLWKKFALLKKKLNVWNRESFGHLRTKINVGLEGVASIDRKEEGNKLSMEEHRTRKILKEELDKLFVVWA</sequence>
<keyword evidence="2" id="KW-1185">Reference proteome</keyword>
<evidence type="ECO:0000313" key="2">
    <source>
        <dbReference type="Proteomes" id="UP000554482"/>
    </source>
</evidence>
<dbReference type="PANTHER" id="PTHR34121:SF1">
    <property type="entry name" value="FILAMIN-A-INTERACTING PROTEIN 1"/>
    <property type="match status" value="1"/>
</dbReference>
<dbReference type="AlphaFoldDB" id="A0A7J6WLS5"/>
<dbReference type="PANTHER" id="PTHR34121">
    <property type="entry name" value="MYOSIN-11"/>
    <property type="match status" value="1"/>
</dbReference>
<comment type="caution">
    <text evidence="1">The sequence shown here is derived from an EMBL/GenBank/DDBJ whole genome shotgun (WGS) entry which is preliminary data.</text>
</comment>
<reference evidence="1 2" key="1">
    <citation type="submission" date="2020-06" db="EMBL/GenBank/DDBJ databases">
        <title>Transcriptomic and genomic resources for Thalictrum thalictroides and T. hernandezii: Facilitating candidate gene discovery in an emerging model plant lineage.</title>
        <authorList>
            <person name="Arias T."/>
            <person name="Riano-Pachon D.M."/>
            <person name="Di Stilio V.S."/>
        </authorList>
    </citation>
    <scope>NUCLEOTIDE SEQUENCE [LARGE SCALE GENOMIC DNA]</scope>
    <source>
        <strain evidence="2">cv. WT478/WT964</strain>
        <tissue evidence="1">Leaves</tissue>
    </source>
</reference>
<name>A0A7J6WLS5_THATH</name>
<gene>
    <name evidence="1" type="ORF">FRX31_012485</name>
</gene>
<protein>
    <submittedName>
        <fullName evidence="1">Rootletin</fullName>
    </submittedName>
</protein>
<dbReference type="Proteomes" id="UP000554482">
    <property type="component" value="Unassembled WGS sequence"/>
</dbReference>